<dbReference type="PANTHER" id="PTHR34406">
    <property type="entry name" value="PROTEIN YCEI"/>
    <property type="match status" value="1"/>
</dbReference>
<organism evidence="3 4">
    <name type="scientific">Marinobacterium marinum</name>
    <dbReference type="NCBI Taxonomy" id="2756129"/>
    <lineage>
        <taxon>Bacteria</taxon>
        <taxon>Pseudomonadati</taxon>
        <taxon>Pseudomonadota</taxon>
        <taxon>Gammaproteobacteria</taxon>
        <taxon>Oceanospirillales</taxon>
        <taxon>Oceanospirillaceae</taxon>
        <taxon>Marinobacterium</taxon>
    </lineage>
</organism>
<dbReference type="RefSeq" id="WP_181740139.1">
    <property type="nucleotide sequence ID" value="NZ_JACEMT010000051.1"/>
</dbReference>
<dbReference type="InterPro" id="IPR036761">
    <property type="entry name" value="TTHA0802/YceI-like_sf"/>
</dbReference>
<gene>
    <name evidence="3" type="ORF">H1S06_11050</name>
</gene>
<accession>A0A7W1WZB8</accession>
<keyword evidence="4" id="KW-1185">Reference proteome</keyword>
<keyword evidence="1" id="KW-0732">Signal</keyword>
<dbReference type="SMART" id="SM00867">
    <property type="entry name" value="YceI"/>
    <property type="match status" value="1"/>
</dbReference>
<evidence type="ECO:0000259" key="2">
    <source>
        <dbReference type="SMART" id="SM00867"/>
    </source>
</evidence>
<sequence>MKKVLGSLLLGTAVSLSSLSAQAADYAIDIPGQHAFINFKISHLGYSWLYGTFKDFKGSFSWDAEQPEASQISVTIDPSSVDSNHAERDKHLRGKDFLAVDSFPSAEFTSTSVKQVDADRLAVTGNLTLHGVTREIVIDAAPIGEGKDPWGGYRAGFEGTTTLKLADFGIKAQLGPTAEEVTLILSIEGIRQ</sequence>
<dbReference type="Proteomes" id="UP000538931">
    <property type="component" value="Unassembled WGS sequence"/>
</dbReference>
<proteinExistence type="predicted"/>
<reference evidence="3 4" key="1">
    <citation type="submission" date="2020-07" db="EMBL/GenBank/DDBJ databases">
        <title>Bacterium isolated from marien macroalgae.</title>
        <authorList>
            <person name="Zhu K."/>
            <person name="Lu D."/>
            <person name="Du Z."/>
        </authorList>
    </citation>
    <scope>NUCLEOTIDE SEQUENCE [LARGE SCALE GENOMIC DNA]</scope>
    <source>
        <strain evidence="3 4">3-1745</strain>
    </source>
</reference>
<dbReference type="PANTHER" id="PTHR34406:SF1">
    <property type="entry name" value="PROTEIN YCEI"/>
    <property type="match status" value="1"/>
</dbReference>
<dbReference type="EMBL" id="JACEMT010000051">
    <property type="protein sequence ID" value="MBA4502898.1"/>
    <property type="molecule type" value="Genomic_DNA"/>
</dbReference>
<name>A0A7W1WZB8_9GAMM</name>
<evidence type="ECO:0000256" key="1">
    <source>
        <dbReference type="SAM" id="SignalP"/>
    </source>
</evidence>
<comment type="caution">
    <text evidence="3">The sequence shown here is derived from an EMBL/GenBank/DDBJ whole genome shotgun (WGS) entry which is preliminary data.</text>
</comment>
<feature type="signal peptide" evidence="1">
    <location>
        <begin position="1"/>
        <end position="23"/>
    </location>
</feature>
<dbReference type="SUPFAM" id="SSF101874">
    <property type="entry name" value="YceI-like"/>
    <property type="match status" value="1"/>
</dbReference>
<dbReference type="InterPro" id="IPR007372">
    <property type="entry name" value="Lipid/polyisoprenoid-bd_YceI"/>
</dbReference>
<dbReference type="Pfam" id="PF04264">
    <property type="entry name" value="YceI"/>
    <property type="match status" value="1"/>
</dbReference>
<feature type="domain" description="Lipid/polyisoprenoid-binding YceI-like" evidence="2">
    <location>
        <begin position="25"/>
        <end position="190"/>
    </location>
</feature>
<protein>
    <submittedName>
        <fullName evidence="3">YceI family protein</fullName>
    </submittedName>
</protein>
<evidence type="ECO:0000313" key="4">
    <source>
        <dbReference type="Proteomes" id="UP000538931"/>
    </source>
</evidence>
<evidence type="ECO:0000313" key="3">
    <source>
        <dbReference type="EMBL" id="MBA4502898.1"/>
    </source>
</evidence>
<feature type="chain" id="PRO_5031344994" evidence="1">
    <location>
        <begin position="24"/>
        <end position="192"/>
    </location>
</feature>
<dbReference type="AlphaFoldDB" id="A0A7W1WZB8"/>
<dbReference type="Gene3D" id="2.40.128.110">
    <property type="entry name" value="Lipid/polyisoprenoid-binding, YceI-like"/>
    <property type="match status" value="1"/>
</dbReference>
<dbReference type="NCBIfam" id="NF002994">
    <property type="entry name" value="PRK03757.1"/>
    <property type="match status" value="1"/>
</dbReference>